<dbReference type="Gene3D" id="3.40.50.2300">
    <property type="match status" value="1"/>
</dbReference>
<dbReference type="SMART" id="SM00062">
    <property type="entry name" value="PBPb"/>
    <property type="match status" value="1"/>
</dbReference>
<comment type="caution">
    <text evidence="12">The sequence shown here is derived from an EMBL/GenBank/DDBJ whole genome shotgun (WGS) entry which is preliminary data.</text>
</comment>
<dbReference type="CDD" id="cd17546">
    <property type="entry name" value="REC_hyHK_CKI1_RcsC-like"/>
    <property type="match status" value="1"/>
</dbReference>
<evidence type="ECO:0000256" key="4">
    <source>
        <dbReference type="ARBA" id="ARBA00022553"/>
    </source>
</evidence>
<evidence type="ECO:0000256" key="1">
    <source>
        <dbReference type="ARBA" id="ARBA00000085"/>
    </source>
</evidence>
<keyword evidence="4 7" id="KW-0597">Phosphoprotein</keyword>
<evidence type="ECO:0000256" key="9">
    <source>
        <dbReference type="SAM" id="Phobius"/>
    </source>
</evidence>
<evidence type="ECO:0000313" key="12">
    <source>
        <dbReference type="EMBL" id="MBC5740895.1"/>
    </source>
</evidence>
<keyword evidence="13" id="KW-1185">Reference proteome</keyword>
<keyword evidence="9" id="KW-1133">Transmembrane helix</keyword>
<sequence>MISRAKKYVAVLLAFVCVCMIFSPQTAYAAEDSSQHETVKVGFFAMDGYHVMDEEGNRSGYGYDFLRLMARYWDVDYEYVGYDKSWDDMQQMLEDGEIDMVTSPRKTPERKEKFDFSRPIGTNNGILTVRSDNSTIVDGNYSTYNGMRVALLNGSSRDKEFADFAGNKGFTYDPFYFDTTEEMEEALQSGNVDAIAASSLRKTNNERIVDKFDSSDFYVMVKKGNTELLNEINYAIDQMNAVEGDWKTTLYNKNYESIETKNLEYTEKEKSIISQYSKDNPLHVLCDPTRYPYSYNENGEMKGIIPDYFRKIADYAGISYEFLTPATRDEYIAYQKNKDTTDISIDARLETDNYAETKKWGITAPFITMQLASVTRRDFDGKINVVTTVDQTVSNSIEDAMAPGAEKLMCSTRQEMMEAVREGKADAAFVYYYMAQAFVNSDTTGTMTYTLLEQPTFTYRMVISSTENHALAGILTKAMYAMPKNLVEDLAAQYTTYKATELTFVDWIRLHPVVTVWVLLIFGWLLTIMAVTMVRLSARKKAQKAAQEKAEKMAELAEHAQAANKAKTAFLSHMSHDMRTPMNEGTTFTVDIPLEITDKECNKSDTGISEKVNLTGVNVLLAEDNELNAEIAAVQLEEFGMNVERAVDGKNAVEIFRNHPEGTFDVILMDIMMPEMNGYEAAKAIRAMNDRPDGKNIPIIAMTANSFAEDVQASLDAGMNAHLSKPIVIDEVIKTIIRYVYN</sequence>
<evidence type="ECO:0000256" key="5">
    <source>
        <dbReference type="ARBA" id="ARBA00023012"/>
    </source>
</evidence>
<dbReference type="Gene3D" id="3.40.190.10">
    <property type="entry name" value="Periplasmic binding protein-like II"/>
    <property type="match status" value="4"/>
</dbReference>
<dbReference type="SMART" id="SM00448">
    <property type="entry name" value="REC"/>
    <property type="match status" value="1"/>
</dbReference>
<dbReference type="InterPro" id="IPR003661">
    <property type="entry name" value="HisK_dim/P_dom"/>
</dbReference>
<protein>
    <recommendedName>
        <fullName evidence="3">Stage 0 sporulation protein A homolog</fullName>
        <ecNumber evidence="2">2.7.13.3</ecNumber>
    </recommendedName>
</protein>
<proteinExistence type="predicted"/>
<dbReference type="InterPro" id="IPR001789">
    <property type="entry name" value="Sig_transdc_resp-reg_receiver"/>
</dbReference>
<feature type="chain" id="PRO_5045129120" description="Stage 0 sporulation protein A homolog" evidence="10">
    <location>
        <begin position="30"/>
        <end position="742"/>
    </location>
</feature>
<dbReference type="Gene3D" id="1.10.287.130">
    <property type="match status" value="1"/>
</dbReference>
<keyword evidence="9" id="KW-0472">Membrane</keyword>
<dbReference type="InterPro" id="IPR011006">
    <property type="entry name" value="CheY-like_superfamily"/>
</dbReference>
<evidence type="ECO:0000256" key="8">
    <source>
        <dbReference type="SAM" id="Coils"/>
    </source>
</evidence>
<evidence type="ECO:0000256" key="3">
    <source>
        <dbReference type="ARBA" id="ARBA00018672"/>
    </source>
</evidence>
<reference evidence="12 13" key="1">
    <citation type="submission" date="2020-08" db="EMBL/GenBank/DDBJ databases">
        <title>Genome public.</title>
        <authorList>
            <person name="Liu C."/>
            <person name="Sun Q."/>
        </authorList>
    </citation>
    <scope>NUCLEOTIDE SEQUENCE [LARGE SCALE GENOMIC DNA]</scope>
    <source>
        <strain evidence="12 13">27-44</strain>
    </source>
</reference>
<dbReference type="CDD" id="cd00082">
    <property type="entry name" value="HisKA"/>
    <property type="match status" value="1"/>
</dbReference>
<accession>A0ABR7I313</accession>
<keyword evidence="5" id="KW-0902">Two-component regulatory system</keyword>
<dbReference type="PROSITE" id="PS50110">
    <property type="entry name" value="RESPONSE_REGULATORY"/>
    <property type="match status" value="1"/>
</dbReference>
<feature type="signal peptide" evidence="10">
    <location>
        <begin position="1"/>
        <end position="29"/>
    </location>
</feature>
<keyword evidence="8" id="KW-0175">Coiled coil</keyword>
<organism evidence="12 13">
    <name type="scientific">Blautia intestinalis</name>
    <dbReference type="NCBI Taxonomy" id="2763028"/>
    <lineage>
        <taxon>Bacteria</taxon>
        <taxon>Bacillati</taxon>
        <taxon>Bacillota</taxon>
        <taxon>Clostridia</taxon>
        <taxon>Lachnospirales</taxon>
        <taxon>Lachnospiraceae</taxon>
        <taxon>Blautia</taxon>
    </lineage>
</organism>
<feature type="transmembrane region" description="Helical" evidence="9">
    <location>
        <begin position="514"/>
        <end position="534"/>
    </location>
</feature>
<feature type="coiled-coil region" evidence="8">
    <location>
        <begin position="539"/>
        <end position="566"/>
    </location>
</feature>
<dbReference type="Pfam" id="PF00497">
    <property type="entry name" value="SBP_bac_3"/>
    <property type="match status" value="2"/>
</dbReference>
<comment type="catalytic activity">
    <reaction evidence="1">
        <text>ATP + protein L-histidine = ADP + protein N-phospho-L-histidine.</text>
        <dbReference type="EC" id="2.7.13.3"/>
    </reaction>
</comment>
<evidence type="ECO:0000256" key="2">
    <source>
        <dbReference type="ARBA" id="ARBA00012438"/>
    </source>
</evidence>
<dbReference type="PANTHER" id="PTHR45339">
    <property type="entry name" value="HYBRID SIGNAL TRANSDUCTION HISTIDINE KINASE J"/>
    <property type="match status" value="1"/>
</dbReference>
<dbReference type="SUPFAM" id="SSF52172">
    <property type="entry name" value="CheY-like"/>
    <property type="match status" value="1"/>
</dbReference>
<dbReference type="InterPro" id="IPR036097">
    <property type="entry name" value="HisK_dim/P_sf"/>
</dbReference>
<dbReference type="Proteomes" id="UP000633936">
    <property type="component" value="Unassembled WGS sequence"/>
</dbReference>
<dbReference type="PANTHER" id="PTHR45339:SF1">
    <property type="entry name" value="HYBRID SIGNAL TRANSDUCTION HISTIDINE KINASE J"/>
    <property type="match status" value="1"/>
</dbReference>
<dbReference type="SUPFAM" id="SSF53850">
    <property type="entry name" value="Periplasmic binding protein-like II"/>
    <property type="match status" value="2"/>
</dbReference>
<keyword evidence="10" id="KW-0732">Signal</keyword>
<feature type="modified residue" description="4-aspartylphosphate" evidence="7">
    <location>
        <position position="670"/>
    </location>
</feature>
<evidence type="ECO:0000256" key="10">
    <source>
        <dbReference type="SAM" id="SignalP"/>
    </source>
</evidence>
<dbReference type="Pfam" id="PF00072">
    <property type="entry name" value="Response_reg"/>
    <property type="match status" value="1"/>
</dbReference>
<gene>
    <name evidence="12" type="ORF">H8Z79_10640</name>
</gene>
<evidence type="ECO:0000256" key="7">
    <source>
        <dbReference type="PROSITE-ProRule" id="PRU00169"/>
    </source>
</evidence>
<dbReference type="RefSeq" id="WP_187002838.1">
    <property type="nucleotide sequence ID" value="NZ_JACOQE010000006.1"/>
</dbReference>
<evidence type="ECO:0000256" key="6">
    <source>
        <dbReference type="ARBA" id="ARBA00024867"/>
    </source>
</evidence>
<name>A0ABR7I313_9FIRM</name>
<dbReference type="SUPFAM" id="SSF47384">
    <property type="entry name" value="Homodimeric domain of signal transducing histidine kinase"/>
    <property type="match status" value="1"/>
</dbReference>
<dbReference type="InterPro" id="IPR001638">
    <property type="entry name" value="Solute-binding_3/MltF_N"/>
</dbReference>
<comment type="function">
    <text evidence="6">May play the central regulatory role in sporulation. It may be an element of the effector pathway responsible for the activation of sporulation genes in response to nutritional stress. Spo0A may act in concert with spo0H (a sigma factor) to control the expression of some genes that are critical to the sporulation process.</text>
</comment>
<evidence type="ECO:0000313" key="13">
    <source>
        <dbReference type="Proteomes" id="UP000633936"/>
    </source>
</evidence>
<dbReference type="EMBL" id="JACOQE010000006">
    <property type="protein sequence ID" value="MBC5740895.1"/>
    <property type="molecule type" value="Genomic_DNA"/>
</dbReference>
<dbReference type="EC" id="2.7.13.3" evidence="2"/>
<evidence type="ECO:0000259" key="11">
    <source>
        <dbReference type="PROSITE" id="PS50110"/>
    </source>
</evidence>
<feature type="domain" description="Response regulatory" evidence="11">
    <location>
        <begin position="618"/>
        <end position="740"/>
    </location>
</feature>
<keyword evidence="9" id="KW-0812">Transmembrane</keyword>